<sequence>MTPRHRSTSNASSNISHSPYAQRTQSPAQSKRQMGLTPAVYENNMKVLLRREPSIRSILDQFSHVCVYHHNGSKWEKQGYEGSMFLFEKQTYPPYGFFILNRMGTDDYIRPIHPEDDMDVLGDYLMYRYYPKFTQTRIAMGIPYPIPAEQRSALNAELLRQMTPEEVAASRTSSTKEWRGTSITIGLWMFATDSREPLKDPRLHSYIKQGKSYPEEFRYGPGKPPPSNSHLRTASRASVSRQLDESDIMQTSQATSYSPTLRGVSGVQTHAPPAPSSASGSELDKLFAKLLPSSPTPAPAEMQPAVSKTVDGLFASVGVAQPQPAPRGLALLDTIFASASTSSVSSSYALPAVQSSSLSNRLEEIEIVSPKPTSSALPQILNQDVISSLLGFGSSSRASSAAPSSSGSRRSGLNRYEGDNEYSEGEVASGSDYSASSTVLDTDADPAVLAAGSSSGLPLFAVQPAAPNGSTIRSGKDVRRVEGDVTPRATMRGIDPFSPNLQPQRSHHLAPVPSLRSANGIAHTALVGQISTTPLAEPVGRPRVLVPFETDSDLWPYPRAPLDDRTSDHNDGDVVELDFADTRALSDPTIFSHRLKEKQNKANGKKKTRRERAADRENEKEEIERGWDDPVRGQELSAGPTSSAVPPAVMMNGKGKQPMRHASPMNGHAVNGSNVQPAVVKDATISAMISQPERLAKDIPRNDFVRELLTLIHTNKDFVDTLWHEYTERIN</sequence>
<feature type="compositionally biased region" description="Basic and acidic residues" evidence="5">
    <location>
        <begin position="611"/>
        <end position="632"/>
    </location>
</feature>
<evidence type="ECO:0000256" key="1">
    <source>
        <dbReference type="ARBA" id="ARBA00004496"/>
    </source>
</evidence>
<dbReference type="InParanoid" id="J4GV90"/>
<dbReference type="Pfam" id="PF06058">
    <property type="entry name" value="DCP1"/>
    <property type="match status" value="1"/>
</dbReference>
<feature type="compositionally biased region" description="Polar residues" evidence="5">
    <location>
        <begin position="228"/>
        <end position="241"/>
    </location>
</feature>
<proteinExistence type="inferred from homology"/>
<feature type="region of interest" description="Disordered" evidence="5">
    <location>
        <begin position="1"/>
        <end position="36"/>
    </location>
</feature>
<feature type="region of interest" description="Disordered" evidence="5">
    <location>
        <begin position="214"/>
        <end position="257"/>
    </location>
</feature>
<keyword evidence="3" id="KW-0963">Cytoplasm</keyword>
<evidence type="ECO:0008006" key="8">
    <source>
        <dbReference type="Google" id="ProtNLM"/>
    </source>
</evidence>
<dbReference type="STRING" id="599839.J4GV90"/>
<dbReference type="HOGENOM" id="CLU_013362_0_0_1"/>
<dbReference type="GO" id="GO:0003729">
    <property type="term" value="F:mRNA binding"/>
    <property type="evidence" value="ECO:0007669"/>
    <property type="project" value="TreeGrafter"/>
</dbReference>
<dbReference type="EMBL" id="HE797187">
    <property type="protein sequence ID" value="CCM05360.1"/>
    <property type="molecule type" value="Genomic_DNA"/>
</dbReference>
<dbReference type="GO" id="GO:0000290">
    <property type="term" value="P:deadenylation-dependent decapping of nuclear-transcribed mRNA"/>
    <property type="evidence" value="ECO:0007669"/>
    <property type="project" value="InterPro"/>
</dbReference>
<dbReference type="OrthoDB" id="440673at2759"/>
<evidence type="ECO:0000256" key="3">
    <source>
        <dbReference type="ARBA" id="ARBA00022490"/>
    </source>
</evidence>
<evidence type="ECO:0000256" key="2">
    <source>
        <dbReference type="ARBA" id="ARBA00008778"/>
    </source>
</evidence>
<dbReference type="InterPro" id="IPR011993">
    <property type="entry name" value="PH-like_dom_sf"/>
</dbReference>
<gene>
    <name evidence="6" type="ORF">FIBRA_07574</name>
</gene>
<feature type="region of interest" description="Disordered" evidence="5">
    <location>
        <begin position="394"/>
        <end position="438"/>
    </location>
</feature>
<dbReference type="Gene3D" id="2.30.29.30">
    <property type="entry name" value="Pleckstrin-homology domain (PH domain)/Phosphotyrosine-binding domain (PTB)"/>
    <property type="match status" value="1"/>
</dbReference>
<keyword evidence="7" id="KW-1185">Reference proteome</keyword>
<feature type="compositionally biased region" description="Polar residues" evidence="5">
    <location>
        <begin position="19"/>
        <end position="32"/>
    </location>
</feature>
<evidence type="ECO:0000256" key="4">
    <source>
        <dbReference type="ARBA" id="ARBA00022664"/>
    </source>
</evidence>
<dbReference type="SUPFAM" id="SSF50729">
    <property type="entry name" value="PH domain-like"/>
    <property type="match status" value="1"/>
</dbReference>
<feature type="compositionally biased region" description="Low complexity" evidence="5">
    <location>
        <begin position="394"/>
        <end position="413"/>
    </location>
</feature>
<organism evidence="6 7">
    <name type="scientific">Fibroporia radiculosa</name>
    <dbReference type="NCBI Taxonomy" id="599839"/>
    <lineage>
        <taxon>Eukaryota</taxon>
        <taxon>Fungi</taxon>
        <taxon>Dikarya</taxon>
        <taxon>Basidiomycota</taxon>
        <taxon>Agaricomycotina</taxon>
        <taxon>Agaricomycetes</taxon>
        <taxon>Polyporales</taxon>
        <taxon>Fibroporiaceae</taxon>
        <taxon>Fibroporia</taxon>
    </lineage>
</organism>
<evidence type="ECO:0000313" key="6">
    <source>
        <dbReference type="EMBL" id="CCM05360.1"/>
    </source>
</evidence>
<feature type="compositionally biased region" description="Low complexity" evidence="5">
    <location>
        <begin position="8"/>
        <end position="18"/>
    </location>
</feature>
<dbReference type="GeneID" id="24100271"/>
<dbReference type="Proteomes" id="UP000006352">
    <property type="component" value="Unassembled WGS sequence"/>
</dbReference>
<dbReference type="RefSeq" id="XP_012184643.1">
    <property type="nucleotide sequence ID" value="XM_012329253.1"/>
</dbReference>
<dbReference type="AlphaFoldDB" id="J4GV90"/>
<evidence type="ECO:0000256" key="5">
    <source>
        <dbReference type="SAM" id="MobiDB-lite"/>
    </source>
</evidence>
<dbReference type="PANTHER" id="PTHR16290:SF0">
    <property type="entry name" value="DECAPPING PROTEIN 1, ISOFORM A"/>
    <property type="match status" value="1"/>
</dbReference>
<name>J4GV90_9APHY</name>
<reference evidence="6 7" key="1">
    <citation type="journal article" date="2012" name="Appl. Environ. Microbiol.">
        <title>Short-read sequencing for genomic analysis of the brown rot fungus Fibroporia radiculosa.</title>
        <authorList>
            <person name="Tang J.D."/>
            <person name="Perkins A.D."/>
            <person name="Sonstegard T.S."/>
            <person name="Schroeder S.G."/>
            <person name="Burgess S.C."/>
            <person name="Diehl S.V."/>
        </authorList>
    </citation>
    <scope>NUCLEOTIDE SEQUENCE [LARGE SCALE GENOMIC DNA]</scope>
    <source>
        <strain evidence="6 7">TFFH 294</strain>
    </source>
</reference>
<protein>
    <recommendedName>
        <fullName evidence="8">mRNA-decapping enzyme C-terminal domain-containing protein</fullName>
    </recommendedName>
</protein>
<comment type="subcellular location">
    <subcellularLocation>
        <location evidence="1">Cytoplasm</location>
    </subcellularLocation>
</comment>
<feature type="region of interest" description="Disordered" evidence="5">
    <location>
        <begin position="590"/>
        <end position="648"/>
    </location>
</feature>
<dbReference type="GO" id="GO:0008047">
    <property type="term" value="F:enzyme activator activity"/>
    <property type="evidence" value="ECO:0007669"/>
    <property type="project" value="InterPro"/>
</dbReference>
<accession>J4GV90</accession>
<feature type="compositionally biased region" description="Polar residues" evidence="5">
    <location>
        <begin position="248"/>
        <end position="257"/>
    </location>
</feature>
<keyword evidence="4" id="KW-0507">mRNA processing</keyword>
<dbReference type="GO" id="GO:0000932">
    <property type="term" value="C:P-body"/>
    <property type="evidence" value="ECO:0007669"/>
    <property type="project" value="TreeGrafter"/>
</dbReference>
<dbReference type="PANTHER" id="PTHR16290">
    <property type="entry name" value="TRANSCRIPTION FACTOR SMIF DECAPPING ENZYME DCP1"/>
    <property type="match status" value="1"/>
</dbReference>
<feature type="region of interest" description="Disordered" evidence="5">
    <location>
        <begin position="459"/>
        <end position="479"/>
    </location>
</feature>
<dbReference type="GO" id="GO:0006397">
    <property type="term" value="P:mRNA processing"/>
    <property type="evidence" value="ECO:0007669"/>
    <property type="project" value="UniProtKB-KW"/>
</dbReference>
<comment type="similarity">
    <text evidence="2">Belongs to the DCP1 family.</text>
</comment>
<dbReference type="GO" id="GO:0031087">
    <property type="term" value="P:deadenylation-independent decapping of nuclear-transcribed mRNA"/>
    <property type="evidence" value="ECO:0007669"/>
    <property type="project" value="TreeGrafter"/>
</dbReference>
<evidence type="ECO:0000313" key="7">
    <source>
        <dbReference type="Proteomes" id="UP000006352"/>
    </source>
</evidence>
<dbReference type="InterPro" id="IPR010334">
    <property type="entry name" value="Dcp1"/>
</dbReference>
<dbReference type="CDD" id="cd09804">
    <property type="entry name" value="Dcp1"/>
    <property type="match status" value="1"/>
</dbReference>